<evidence type="ECO:0000256" key="1">
    <source>
        <dbReference type="ARBA" id="ARBA00022737"/>
    </source>
</evidence>
<dbReference type="Gene3D" id="1.25.40.10">
    <property type="entry name" value="Tetratricopeptide repeat domain"/>
    <property type="match status" value="2"/>
</dbReference>
<evidence type="ECO:0000313" key="4">
    <source>
        <dbReference type="EMBL" id="EAS43279.1"/>
    </source>
</evidence>
<feature type="signal peptide" evidence="3">
    <location>
        <begin position="1"/>
        <end position="19"/>
    </location>
</feature>
<dbReference type="HOGENOM" id="CLU_090002_0_0_6"/>
<protein>
    <submittedName>
        <fullName evidence="4">Uncharacterized protein</fullName>
    </submittedName>
</protein>
<accession>Q1Z423</accession>
<dbReference type="EMBL" id="AAPH01000012">
    <property type="protein sequence ID" value="EAS43279.1"/>
    <property type="molecule type" value="Genomic_DNA"/>
</dbReference>
<dbReference type="PANTHER" id="PTHR44186:SF1">
    <property type="entry name" value="BARDET-BIEDL SYNDROME 4 PROTEIN"/>
    <property type="match status" value="1"/>
</dbReference>
<dbReference type="OrthoDB" id="5830066at2"/>
<evidence type="ECO:0000256" key="3">
    <source>
        <dbReference type="SAM" id="SignalP"/>
    </source>
</evidence>
<evidence type="ECO:0000256" key="2">
    <source>
        <dbReference type="ARBA" id="ARBA00022803"/>
    </source>
</evidence>
<keyword evidence="3" id="KW-0732">Signal</keyword>
<dbReference type="AlphaFoldDB" id="Q1Z423"/>
<keyword evidence="2" id="KW-0802">TPR repeat</keyword>
<feature type="chain" id="PRO_5004198116" evidence="3">
    <location>
        <begin position="20"/>
        <end position="253"/>
    </location>
</feature>
<sequence>MIRLTFLFVLLLSQVGCVTSTTQHTVTESDLKAVGNYAGLINYYKTALITSPNDPKVMLSLADAYYRNKDIESARFYVDQLEKLNYQGATFSFLAGNVYAASDDYSRALTAYQHAKQQGYSASDLDLEMGIVYSYTSQYLLAKEAFDQARLKGHDDIAIKNNLAVLAIAQAHYQQAVDILLPVFQHSPEQQKVSFNLAIALIQLGDIPQAKQVLGERITDDQLMALVYALRVSGNTENKESHEISNEEQHEPA</sequence>
<proteinExistence type="predicted"/>
<name>Q1Z423_9GAMM</name>
<reference evidence="4 5" key="1">
    <citation type="submission" date="2006-03" db="EMBL/GenBank/DDBJ databases">
        <authorList>
            <person name="Bartlett D.H."/>
            <person name="Valle G."/>
            <person name="Lauro F.M."/>
            <person name="Vezzi A."/>
            <person name="Simonato F."/>
            <person name="Eloe E."/>
            <person name="Vitulo N."/>
            <person name="Stratton T.K."/>
            <person name="D'angelo M."/>
            <person name="Ferriera S."/>
            <person name="Johnson J."/>
            <person name="Kravitz S."/>
            <person name="Beeson K."/>
            <person name="Sutton G."/>
            <person name="Rogers Y."/>
            <person name="Friedman R."/>
            <person name="Frazier M."/>
            <person name="Venter J.C."/>
        </authorList>
    </citation>
    <scope>NUCLEOTIDE SEQUENCE [LARGE SCALE GENOMIC DNA]</scope>
    <source>
        <strain evidence="4 5">3TCK</strain>
    </source>
</reference>
<dbReference type="InterPro" id="IPR011990">
    <property type="entry name" value="TPR-like_helical_dom_sf"/>
</dbReference>
<dbReference type="Pfam" id="PF14559">
    <property type="entry name" value="TPR_19"/>
    <property type="match status" value="2"/>
</dbReference>
<dbReference type="RefSeq" id="WP_006233123.1">
    <property type="nucleotide sequence ID" value="NZ_CH724136.1"/>
</dbReference>
<organism evidence="4 5">
    <name type="scientific">Photobacterium profundum 3TCK</name>
    <dbReference type="NCBI Taxonomy" id="314280"/>
    <lineage>
        <taxon>Bacteria</taxon>
        <taxon>Pseudomonadati</taxon>
        <taxon>Pseudomonadota</taxon>
        <taxon>Gammaproteobacteria</taxon>
        <taxon>Vibrionales</taxon>
        <taxon>Vibrionaceae</taxon>
        <taxon>Photobacterium</taxon>
    </lineage>
</organism>
<keyword evidence="1" id="KW-0677">Repeat</keyword>
<dbReference type="Proteomes" id="UP000003789">
    <property type="component" value="Unassembled WGS sequence"/>
</dbReference>
<dbReference type="PANTHER" id="PTHR44186">
    <property type="match status" value="1"/>
</dbReference>
<comment type="caution">
    <text evidence="4">The sequence shown here is derived from an EMBL/GenBank/DDBJ whole genome shotgun (WGS) entry which is preliminary data.</text>
</comment>
<evidence type="ECO:0000313" key="5">
    <source>
        <dbReference type="Proteomes" id="UP000003789"/>
    </source>
</evidence>
<gene>
    <name evidence="4" type="ORF">P3TCK_27774</name>
</gene>
<dbReference type="SUPFAM" id="SSF48452">
    <property type="entry name" value="TPR-like"/>
    <property type="match status" value="1"/>
</dbReference>